<comment type="pathway">
    <text evidence="2">Carbohydrate acid metabolism; 2-dehydro-3-deoxy-D-gluconate degradation; D-glyceraldehyde 3-phosphate and pyruvate from 2-dehydro-3-deoxy-D-gluconate: step 2/2.</text>
</comment>
<evidence type="ECO:0000256" key="3">
    <source>
        <dbReference type="ARBA" id="ARBA00006906"/>
    </source>
</evidence>
<organism evidence="9">
    <name type="scientific">Thermohahella caldifontis</name>
    <dbReference type="NCBI Taxonomy" id="3142973"/>
    <lineage>
        <taxon>Bacteria</taxon>
        <taxon>Pseudomonadati</taxon>
        <taxon>Pseudomonadota</taxon>
        <taxon>Gammaproteobacteria</taxon>
        <taxon>Oceanospirillales</taxon>
        <taxon>Hahellaceae</taxon>
        <taxon>Thermohahella</taxon>
    </lineage>
</organism>
<keyword evidence="7" id="KW-0704">Schiff base</keyword>
<dbReference type="PROSITE" id="PS00159">
    <property type="entry name" value="ALDOLASE_KDPG_KHG_1"/>
    <property type="match status" value="1"/>
</dbReference>
<comment type="similarity">
    <text evidence="3">Belongs to the KHG/KDPG aldolase family.</text>
</comment>
<dbReference type="AlphaFoldDB" id="A0AB39USK2"/>
<dbReference type="InterPro" id="IPR031338">
    <property type="entry name" value="KDPG/KHG_AS_2"/>
</dbReference>
<sequence>MNDIQGKLETYFDGQPLVPVIVVEQAEHAVPLGRALLDAGIRVLEVTLRTPCALEAIRRLREALPEAVVGAGTVTTVRQYREVEEAGGQFVISPGVTQALLEYGEHSPAPYLPGVATISEMMMGYEMGYRRFKLFPAVVAGGVAALKSFAGPFPDVSFCPTGGIGQKNMSEFLAQSNVFAVGGSWLTPAPQVRDGDWAGIRTIAAESLAAARAALASRQ</sequence>
<dbReference type="RefSeq" id="WP_369600312.1">
    <property type="nucleotide sequence ID" value="NZ_CP154858.1"/>
</dbReference>
<comment type="catalytic activity">
    <reaction evidence="1">
        <text>2-dehydro-3-deoxy-6-phospho-D-gluconate = D-glyceraldehyde 3-phosphate + pyruvate</text>
        <dbReference type="Rhea" id="RHEA:17089"/>
        <dbReference type="ChEBI" id="CHEBI:15361"/>
        <dbReference type="ChEBI" id="CHEBI:57569"/>
        <dbReference type="ChEBI" id="CHEBI:59776"/>
        <dbReference type="EC" id="4.1.2.14"/>
    </reaction>
</comment>
<evidence type="ECO:0000256" key="7">
    <source>
        <dbReference type="ARBA" id="ARBA00023270"/>
    </source>
</evidence>
<protein>
    <recommendedName>
        <fullName evidence="5">2-dehydro-3-deoxy-phosphogluconate aldolase</fullName>
        <ecNumber evidence="5">4.1.2.14</ecNumber>
    </recommendedName>
</protein>
<evidence type="ECO:0000256" key="5">
    <source>
        <dbReference type="ARBA" id="ARBA00013063"/>
    </source>
</evidence>
<dbReference type="EC" id="4.1.2.14" evidence="5"/>
<dbReference type="InterPro" id="IPR031337">
    <property type="entry name" value="KDPG/KHG_AS_1"/>
</dbReference>
<dbReference type="NCBIfam" id="NF004325">
    <property type="entry name" value="PRK05718.1"/>
    <property type="match status" value="1"/>
</dbReference>
<reference evidence="9" key="1">
    <citation type="submission" date="2024-05" db="EMBL/GenBank/DDBJ databases">
        <title>Genome sequencing of novel strain.</title>
        <authorList>
            <person name="Ganbat D."/>
            <person name="Ganbat S."/>
            <person name="Lee S.-J."/>
        </authorList>
    </citation>
    <scope>NUCLEOTIDE SEQUENCE</scope>
    <source>
        <strain evidence="9">SMD15-11</strain>
    </source>
</reference>
<comment type="subunit">
    <text evidence="4">Homotrimer.</text>
</comment>
<dbReference type="PROSITE" id="PS00160">
    <property type="entry name" value="ALDOLASE_KDPG_KHG_2"/>
    <property type="match status" value="1"/>
</dbReference>
<evidence type="ECO:0000313" key="9">
    <source>
        <dbReference type="EMBL" id="XDT71276.1"/>
    </source>
</evidence>
<evidence type="ECO:0000256" key="4">
    <source>
        <dbReference type="ARBA" id="ARBA00011233"/>
    </source>
</evidence>
<evidence type="ECO:0000256" key="8">
    <source>
        <dbReference type="ARBA" id="ARBA00023277"/>
    </source>
</evidence>
<dbReference type="InterPro" id="IPR000887">
    <property type="entry name" value="Aldlse_KDPG_KHG"/>
</dbReference>
<dbReference type="PANTHER" id="PTHR30246:SF1">
    <property type="entry name" value="2-DEHYDRO-3-DEOXY-6-PHOSPHOGALACTONATE ALDOLASE-RELATED"/>
    <property type="match status" value="1"/>
</dbReference>
<dbReference type="Pfam" id="PF01081">
    <property type="entry name" value="Aldolase"/>
    <property type="match status" value="1"/>
</dbReference>
<evidence type="ECO:0000256" key="2">
    <source>
        <dbReference type="ARBA" id="ARBA00004736"/>
    </source>
</evidence>
<dbReference type="CDD" id="cd00452">
    <property type="entry name" value="KDPG_aldolase"/>
    <property type="match status" value="1"/>
</dbReference>
<accession>A0AB39USK2</accession>
<dbReference type="InterPro" id="IPR013785">
    <property type="entry name" value="Aldolase_TIM"/>
</dbReference>
<dbReference type="NCBIfam" id="TIGR01182">
    <property type="entry name" value="eda"/>
    <property type="match status" value="1"/>
</dbReference>
<name>A0AB39USK2_9GAMM</name>
<dbReference type="KEGG" id="tcd:AAIA72_10710"/>
<keyword evidence="8" id="KW-0119">Carbohydrate metabolism</keyword>
<gene>
    <name evidence="9" type="ORF">AAIA72_10710</name>
</gene>
<evidence type="ECO:0000256" key="1">
    <source>
        <dbReference type="ARBA" id="ARBA00000654"/>
    </source>
</evidence>
<evidence type="ECO:0000256" key="6">
    <source>
        <dbReference type="ARBA" id="ARBA00023239"/>
    </source>
</evidence>
<dbReference type="SUPFAM" id="SSF51569">
    <property type="entry name" value="Aldolase"/>
    <property type="match status" value="1"/>
</dbReference>
<dbReference type="EMBL" id="CP154858">
    <property type="protein sequence ID" value="XDT71276.1"/>
    <property type="molecule type" value="Genomic_DNA"/>
</dbReference>
<dbReference type="PANTHER" id="PTHR30246">
    <property type="entry name" value="2-KETO-3-DEOXY-6-PHOSPHOGLUCONATE ALDOLASE"/>
    <property type="match status" value="1"/>
</dbReference>
<keyword evidence="6 9" id="KW-0456">Lyase</keyword>
<proteinExistence type="inferred from homology"/>
<dbReference type="GO" id="GO:0008675">
    <property type="term" value="F:2-dehydro-3-deoxy-phosphogluconate aldolase activity"/>
    <property type="evidence" value="ECO:0007669"/>
    <property type="project" value="UniProtKB-EC"/>
</dbReference>
<dbReference type="Gene3D" id="3.20.20.70">
    <property type="entry name" value="Aldolase class I"/>
    <property type="match status" value="1"/>
</dbReference>